<keyword evidence="2" id="KW-1185">Reference proteome</keyword>
<evidence type="ECO:0000313" key="2">
    <source>
        <dbReference type="Proteomes" id="UP001055940"/>
    </source>
</evidence>
<dbReference type="Proteomes" id="UP001055940">
    <property type="component" value="Chromosome"/>
</dbReference>
<dbReference type="EMBL" id="CP099837">
    <property type="protein sequence ID" value="USY23524.1"/>
    <property type="molecule type" value="Genomic_DNA"/>
</dbReference>
<sequence>MDENEMVAVTLVGGPMDGTRQPVDWAAVYEDPEPGLDMVPDSSVKAPESIPWARVLYTADPAGPPDVWHWQGWVP</sequence>
<evidence type="ECO:0000313" key="1">
    <source>
        <dbReference type="EMBL" id="USY23524.1"/>
    </source>
</evidence>
<organism evidence="1 2">
    <name type="scientific">Nocardiopsis exhalans</name>
    <dbReference type="NCBI Taxonomy" id="163604"/>
    <lineage>
        <taxon>Bacteria</taxon>
        <taxon>Bacillati</taxon>
        <taxon>Actinomycetota</taxon>
        <taxon>Actinomycetes</taxon>
        <taxon>Streptosporangiales</taxon>
        <taxon>Nocardiopsidaceae</taxon>
        <taxon>Nocardiopsis</taxon>
    </lineage>
</organism>
<proteinExistence type="predicted"/>
<protein>
    <submittedName>
        <fullName evidence="1">Uncharacterized protein</fullName>
    </submittedName>
</protein>
<name>A0ABY5DGS2_9ACTN</name>
<reference evidence="1" key="1">
    <citation type="submission" date="2022-06" db="EMBL/GenBank/DDBJ databases">
        <authorList>
            <person name="Ping M."/>
        </authorList>
    </citation>
    <scope>NUCLEOTIDE SEQUENCE</scope>
    <source>
        <strain evidence="1">JCM11759T</strain>
    </source>
</reference>
<dbReference type="RefSeq" id="WP_254422178.1">
    <property type="nucleotide sequence ID" value="NZ_CP099837.1"/>
</dbReference>
<accession>A0ABY5DGS2</accession>
<gene>
    <name evidence="1" type="ORF">NE857_31660</name>
</gene>